<dbReference type="GO" id="GO:0019698">
    <property type="term" value="P:D-galacturonate catabolic process"/>
    <property type="evidence" value="ECO:0007669"/>
    <property type="project" value="TreeGrafter"/>
</dbReference>
<dbReference type="GO" id="GO:0008880">
    <property type="term" value="F:glucuronate isomerase activity"/>
    <property type="evidence" value="ECO:0007669"/>
    <property type="project" value="UniProtKB-UniRule"/>
</dbReference>
<keyword evidence="6 7" id="KW-0413">Isomerase</keyword>
<organism evidence="9 10">
    <name type="scientific">Eisenbergiella massiliensis</name>
    <dbReference type="NCBI Taxonomy" id="1720294"/>
    <lineage>
        <taxon>Bacteria</taxon>
        <taxon>Bacillati</taxon>
        <taxon>Bacillota</taxon>
        <taxon>Clostridia</taxon>
        <taxon>Lachnospirales</taxon>
        <taxon>Lachnospiraceae</taxon>
        <taxon>Eisenbergiella</taxon>
    </lineage>
</organism>
<dbReference type="GO" id="GO:0042840">
    <property type="term" value="P:D-glucuronate catabolic process"/>
    <property type="evidence" value="ECO:0007669"/>
    <property type="project" value="TreeGrafter"/>
</dbReference>
<name>A0A3E3I4H8_9FIRM</name>
<dbReference type="Proteomes" id="UP000261166">
    <property type="component" value="Unassembled WGS sequence"/>
</dbReference>
<evidence type="ECO:0000256" key="1">
    <source>
        <dbReference type="ARBA" id="ARBA00001165"/>
    </source>
</evidence>
<proteinExistence type="inferred from homology"/>
<comment type="catalytic activity">
    <reaction evidence="7">
        <text>aldehydo-D-galacturonate = keto-D-tagaturonate</text>
        <dbReference type="Rhea" id="RHEA:27702"/>
        <dbReference type="ChEBI" id="CHEBI:12952"/>
        <dbReference type="ChEBI" id="CHEBI:17886"/>
    </reaction>
</comment>
<dbReference type="InterPro" id="IPR003766">
    <property type="entry name" value="Uronate_isomerase"/>
</dbReference>
<dbReference type="Gene3D" id="1.10.2020.10">
    <property type="entry name" value="uronate isomerase, domain 2, chain A"/>
    <property type="match status" value="1"/>
</dbReference>
<gene>
    <name evidence="7" type="primary">uxaC</name>
    <name evidence="9" type="ORF">DWY69_30050</name>
</gene>
<comment type="catalytic activity">
    <reaction evidence="1 7">
        <text>D-glucuronate = D-fructuronate</text>
        <dbReference type="Rhea" id="RHEA:13049"/>
        <dbReference type="ChEBI" id="CHEBI:58720"/>
        <dbReference type="ChEBI" id="CHEBI:59863"/>
        <dbReference type="EC" id="5.3.1.12"/>
    </reaction>
</comment>
<evidence type="ECO:0000313" key="10">
    <source>
        <dbReference type="Proteomes" id="UP000261166"/>
    </source>
</evidence>
<evidence type="ECO:0000313" key="9">
    <source>
        <dbReference type="EMBL" id="RGE60179.1"/>
    </source>
</evidence>
<comment type="caution">
    <text evidence="9">The sequence shown here is derived from an EMBL/GenBank/DDBJ whole genome shotgun (WGS) entry which is preliminary data.</text>
</comment>
<evidence type="ECO:0000256" key="2">
    <source>
        <dbReference type="ARBA" id="ARBA00004892"/>
    </source>
</evidence>
<dbReference type="EC" id="5.3.1.12" evidence="4 7"/>
<evidence type="ECO:0000256" key="4">
    <source>
        <dbReference type="ARBA" id="ARBA00012546"/>
    </source>
</evidence>
<protein>
    <recommendedName>
        <fullName evidence="5 7">Uronate isomerase</fullName>
        <ecNumber evidence="4 7">5.3.1.12</ecNumber>
    </recommendedName>
    <alternativeName>
        <fullName evidence="7">Glucuronate isomerase</fullName>
    </alternativeName>
    <alternativeName>
        <fullName evidence="7">Uronic isomerase</fullName>
    </alternativeName>
</protein>
<dbReference type="Pfam" id="PF02614">
    <property type="entry name" value="UxaC"/>
    <property type="match status" value="2"/>
</dbReference>
<dbReference type="InterPro" id="IPR032466">
    <property type="entry name" value="Metal_Hydrolase"/>
</dbReference>
<evidence type="ECO:0000256" key="7">
    <source>
        <dbReference type="HAMAP-Rule" id="MF_00675"/>
    </source>
</evidence>
<sequence length="492" mass="56464">MKEFMNEDFLLTTETARRLYHDYAETMPIFDFHNHLSAQEIYEDINFSNITQAWLYGDHYKWRAMRTYGFPEELVTGPKGDSRTPETPGANQPGCNHADAGSMDYRRFSAWAETIENSIGNPLYHWTHLELQRYFGITEPLSSKTCDKLWDACNEKLSQPEFSVRNLLKMQNVKALCTTNDPCEDLEYHRKLREEGFSVRVLPTFRPDKAYLIGKEDYPAYLAALGKAWGYPINSLFDLKEALVSRLDYFIREGGCLLSDHSLEGALFAPSTDEEAQEIFERRMAGATLTADDRRRFQGNILTFLGKQYAARNMAMQLHIGALRSNSSRMLQKLGPDTGFDSVDDFCYAGELSALLDSMDRTDELPKTILYCLNQRDYEMLASMCGNFQSAPHRGKIQFGTAWWFCDNKRGMEAQLDVLANLSLLPVSIGMLTDSRSFLSFPRHEYYRRILCNKIGSWVEDGEYPCHMEFLGKMVQNICYHNALKYLTGADA</sequence>
<dbReference type="HAMAP" id="MF_00675">
    <property type="entry name" value="UxaC"/>
    <property type="match status" value="1"/>
</dbReference>
<evidence type="ECO:0000256" key="6">
    <source>
        <dbReference type="ARBA" id="ARBA00023235"/>
    </source>
</evidence>
<comment type="similarity">
    <text evidence="3 7">Belongs to the metallo-dependent hydrolases superfamily. Uronate isomerase family.</text>
</comment>
<dbReference type="NCBIfam" id="NF002794">
    <property type="entry name" value="PRK02925.1"/>
    <property type="match status" value="1"/>
</dbReference>
<accession>A0A3E3I4H8</accession>
<dbReference type="Gene3D" id="3.20.20.140">
    <property type="entry name" value="Metal-dependent hydrolases"/>
    <property type="match status" value="1"/>
</dbReference>
<dbReference type="RefSeq" id="WP_117531851.1">
    <property type="nucleotide sequence ID" value="NZ_CALBAU010000052.1"/>
</dbReference>
<dbReference type="OrthoDB" id="9766564at2"/>
<dbReference type="PANTHER" id="PTHR30068">
    <property type="entry name" value="URONATE ISOMERASE"/>
    <property type="match status" value="1"/>
</dbReference>
<reference evidence="9 10" key="1">
    <citation type="submission" date="2018-08" db="EMBL/GenBank/DDBJ databases">
        <title>A genome reference for cultivated species of the human gut microbiota.</title>
        <authorList>
            <person name="Zou Y."/>
            <person name="Xue W."/>
            <person name="Luo G."/>
        </authorList>
    </citation>
    <scope>NUCLEOTIDE SEQUENCE [LARGE SCALE GENOMIC DNA]</scope>
    <source>
        <strain evidence="9 10">AF26-4BH</strain>
    </source>
</reference>
<comment type="pathway">
    <text evidence="2 7">Carbohydrate metabolism; pentose and glucuronate interconversion.</text>
</comment>
<evidence type="ECO:0000256" key="5">
    <source>
        <dbReference type="ARBA" id="ARBA00020555"/>
    </source>
</evidence>
<evidence type="ECO:0000256" key="3">
    <source>
        <dbReference type="ARBA" id="ARBA00008397"/>
    </source>
</evidence>
<dbReference type="PANTHER" id="PTHR30068:SF4">
    <property type="entry name" value="URONATE ISOMERASE"/>
    <property type="match status" value="1"/>
</dbReference>
<dbReference type="UniPathway" id="UPA00246"/>
<evidence type="ECO:0000256" key="8">
    <source>
        <dbReference type="SAM" id="MobiDB-lite"/>
    </source>
</evidence>
<feature type="region of interest" description="Disordered" evidence="8">
    <location>
        <begin position="75"/>
        <end position="97"/>
    </location>
</feature>
<dbReference type="EMBL" id="QVLU01000056">
    <property type="protein sequence ID" value="RGE60179.1"/>
    <property type="molecule type" value="Genomic_DNA"/>
</dbReference>
<dbReference type="SUPFAM" id="SSF51556">
    <property type="entry name" value="Metallo-dependent hydrolases"/>
    <property type="match status" value="1"/>
</dbReference>
<dbReference type="AlphaFoldDB" id="A0A3E3I4H8"/>